<dbReference type="Proteomes" id="UP000032024">
    <property type="component" value="Chromosome"/>
</dbReference>
<organism evidence="1 2">
    <name type="scientific">Heyndrickxia coagulans</name>
    <name type="common">Weizmannia coagulans</name>
    <dbReference type="NCBI Taxonomy" id="1398"/>
    <lineage>
        <taxon>Bacteria</taxon>
        <taxon>Bacillati</taxon>
        <taxon>Bacillota</taxon>
        <taxon>Bacilli</taxon>
        <taxon>Bacillales</taxon>
        <taxon>Bacillaceae</taxon>
        <taxon>Heyndrickxia</taxon>
    </lineage>
</organism>
<accession>A0AAN0T6X1</accession>
<name>A0AAN0T6X1_HEYCO</name>
<sequence>MAVRRALFFATWHRQEKQERYFDFLQRGTDRKKWERHFQFFALWYRQEKTGTGIFNFFATRNRLGKQDRYFRFLQSEAGRENGSGIFLFFKSEQLGKKGVGIFNFCKAEQAGKNRNSIFSFLHYGTGGGKTTGQSGQAGSPFCIAAQAGKWEMVANNIK</sequence>
<gene>
    <name evidence="1" type="ORF">SB48_HM08orf02173</name>
</gene>
<protein>
    <submittedName>
        <fullName evidence="1">Uncharacterized protein</fullName>
    </submittedName>
</protein>
<evidence type="ECO:0000313" key="1">
    <source>
        <dbReference type="EMBL" id="AJO22176.1"/>
    </source>
</evidence>
<keyword evidence="2" id="KW-1185">Reference proteome</keyword>
<proteinExistence type="predicted"/>
<evidence type="ECO:0000313" key="2">
    <source>
        <dbReference type="Proteomes" id="UP000032024"/>
    </source>
</evidence>
<dbReference type="AlphaFoldDB" id="A0AAN0T6X1"/>
<dbReference type="EMBL" id="CP010525">
    <property type="protein sequence ID" value="AJO22176.1"/>
    <property type="molecule type" value="Genomic_DNA"/>
</dbReference>
<reference evidence="2" key="1">
    <citation type="submission" date="2015-01" db="EMBL/GenBank/DDBJ databases">
        <title>Comparative genome analysis of Bacillus coagulans HM-08, Clostridium butyricum HM-68, Bacillus subtilis HM-66 and Bacillus paralicheniformis BL-09.</title>
        <authorList>
            <person name="Zhang H."/>
        </authorList>
    </citation>
    <scope>NUCLEOTIDE SEQUENCE [LARGE SCALE GENOMIC DNA]</scope>
    <source>
        <strain evidence="2">HM-08</strain>
    </source>
</reference>